<proteinExistence type="predicted"/>
<name>A0A1B7IKS4_9ENTR</name>
<protein>
    <submittedName>
        <fullName evidence="2">Prepilin peptidase-dependent protein C</fullName>
    </submittedName>
</protein>
<evidence type="ECO:0000313" key="3">
    <source>
        <dbReference type="Proteomes" id="UP000078410"/>
    </source>
</evidence>
<sequence length="92" mass="10301">MALFSVIMLALLGYQRALQQGFQSQWQVRQLWRLALEMGEPETPLPPDEWKVSRQQTSASGCVSINVTITSPAGRSGQLSRLHCSQKVKSQE</sequence>
<dbReference type="Proteomes" id="UP000078410">
    <property type="component" value="Unassembled WGS sequence"/>
</dbReference>
<comment type="caution">
    <text evidence="2">The sequence shown here is derived from an EMBL/GenBank/DDBJ whole genome shotgun (WGS) entry which is preliminary data.</text>
</comment>
<dbReference type="EMBL" id="LXER01000024">
    <property type="protein sequence ID" value="OAT30166.1"/>
    <property type="molecule type" value="Genomic_DNA"/>
</dbReference>
<dbReference type="NCBIfam" id="NF007660">
    <property type="entry name" value="PRK10332.1"/>
    <property type="match status" value="1"/>
</dbReference>
<organism evidence="2 3">
    <name type="scientific">Buttiauxella brennerae ATCC 51605</name>
    <dbReference type="NCBI Taxonomy" id="1354251"/>
    <lineage>
        <taxon>Bacteria</taxon>
        <taxon>Pseudomonadati</taxon>
        <taxon>Pseudomonadota</taxon>
        <taxon>Gammaproteobacteria</taxon>
        <taxon>Enterobacterales</taxon>
        <taxon>Enterobacteriaceae</taxon>
        <taxon>Buttiauxella</taxon>
    </lineage>
</organism>
<evidence type="ECO:0000259" key="1">
    <source>
        <dbReference type="Pfam" id="PF12528"/>
    </source>
</evidence>
<dbReference type="PATRIC" id="fig|1354251.4.peg.3031"/>
<keyword evidence="3" id="KW-1185">Reference proteome</keyword>
<gene>
    <name evidence="2" type="ORF">M975_2950</name>
</gene>
<dbReference type="InterPro" id="IPR022204">
    <property type="entry name" value="PpdC-like_C"/>
</dbReference>
<dbReference type="Pfam" id="PF12528">
    <property type="entry name" value="T2SSppdC"/>
    <property type="match status" value="1"/>
</dbReference>
<dbReference type="AlphaFoldDB" id="A0A1B7IKS4"/>
<feature type="domain" description="Prepilin peptidase dependent protein C-like C-terminal" evidence="1">
    <location>
        <begin position="14"/>
        <end position="85"/>
    </location>
</feature>
<reference evidence="2 3" key="1">
    <citation type="submission" date="2016-04" db="EMBL/GenBank/DDBJ databases">
        <title>ATOL: Assembling a taxonomically balanced genome-scale reconstruction of the evolutionary history of the Enterobacteriaceae.</title>
        <authorList>
            <person name="Plunkett G.III."/>
            <person name="Neeno-Eckwall E.C."/>
            <person name="Glasner J.D."/>
            <person name="Perna N.T."/>
        </authorList>
    </citation>
    <scope>NUCLEOTIDE SEQUENCE [LARGE SCALE GENOMIC DNA]</scope>
    <source>
        <strain evidence="2 3">ATCC 51605</strain>
    </source>
</reference>
<evidence type="ECO:0000313" key="2">
    <source>
        <dbReference type="EMBL" id="OAT30166.1"/>
    </source>
</evidence>
<accession>A0A1B7IKS4</accession>